<dbReference type="STRING" id="297318.BK138_16125"/>
<proteinExistence type="predicted"/>
<dbReference type="SUPFAM" id="SSF52266">
    <property type="entry name" value="SGNH hydrolase"/>
    <property type="match status" value="1"/>
</dbReference>
<gene>
    <name evidence="2" type="ORF">BK138_16125</name>
</gene>
<dbReference type="InterPro" id="IPR013830">
    <property type="entry name" value="SGNH_hydro"/>
</dbReference>
<keyword evidence="3" id="KW-1185">Reference proteome</keyword>
<dbReference type="Pfam" id="PF13472">
    <property type="entry name" value="Lipase_GDSL_2"/>
    <property type="match status" value="1"/>
</dbReference>
<dbReference type="Gene3D" id="3.40.50.1110">
    <property type="entry name" value="SGNH hydrolase"/>
    <property type="match status" value="1"/>
</dbReference>
<sequence length="644" mass="69415">MELGRVALGVVGKLTDFRHTNSTGLTVTFNGGRLRQADGSYLTFQGGSVTVPDNVTSEIMLDLFDNKLHALPRSLHRVAVYIATVTASSGIISKVTQPPSFAIPTSRIPKFKAALKRDNRKVRVALLGDSLTQGAGGTPRWPDLLFNSSQSAAGFNVQNVANITVDNYAVGGQTAHYGMVQMGVGAQNAVGKYANTNITYGPRYVNMYIDSLNLGNIKESDTRLLQYDLAIINFGANGGTYHLGYFENIVRELRSRGVEVIIGTSNYQSNNLTFLYSDGPILSRIAEAYGCEVADTWSYVREAQYNGKTVHADTIHMSADGHIAWASALRAVINDISQSGESFYQANQSRIVTTDAADTSGKFPNLAEVVFKPSSHNGTITGNGGSGNKTFNPALQFGGKTSTDCTTQLATGQYAWFGHANALCMDVLYEMATTFTADIYTNNGGTKVGTISSATTAPGRVALVEAFSLNTMPGGLGGNKPGYVNQAFQIVVTSGSMNLVGVVFYTWNKKEILFEEMNFIGTWAKDTGFYSPASGRYTDTDGDSVFFEFEGTGCQVLLNNRDAAGKIDVWLDGVQVQTGLDLYNTGKYYYSLNLFPLASSDIFNRGYGKHTVRIKLNGINAAAVAPAAQNRRLALFAAYAFDGR</sequence>
<evidence type="ECO:0000313" key="2">
    <source>
        <dbReference type="EMBL" id="OMF54684.1"/>
    </source>
</evidence>
<protein>
    <recommendedName>
        <fullName evidence="1">SGNH hydrolase-type esterase domain-containing protein</fullName>
    </recommendedName>
</protein>
<organism evidence="2 3">
    <name type="scientific">Paenibacillus rhizosphaerae</name>
    <dbReference type="NCBI Taxonomy" id="297318"/>
    <lineage>
        <taxon>Bacteria</taxon>
        <taxon>Bacillati</taxon>
        <taxon>Bacillota</taxon>
        <taxon>Bacilli</taxon>
        <taxon>Bacillales</taxon>
        <taxon>Paenibacillaceae</taxon>
        <taxon>Paenibacillus</taxon>
    </lineage>
</organism>
<comment type="caution">
    <text evidence="2">The sequence shown here is derived from an EMBL/GenBank/DDBJ whole genome shotgun (WGS) entry which is preliminary data.</text>
</comment>
<dbReference type="AlphaFoldDB" id="A0A1R1ES60"/>
<dbReference type="Proteomes" id="UP000187172">
    <property type="component" value="Unassembled WGS sequence"/>
</dbReference>
<accession>A0A1R1ES60</accession>
<evidence type="ECO:0000259" key="1">
    <source>
        <dbReference type="Pfam" id="PF13472"/>
    </source>
</evidence>
<reference evidence="2 3" key="1">
    <citation type="submission" date="2016-11" db="EMBL/GenBank/DDBJ databases">
        <title>Paenibacillus species isolates.</title>
        <authorList>
            <person name="Beno S.M."/>
        </authorList>
    </citation>
    <scope>NUCLEOTIDE SEQUENCE [LARGE SCALE GENOMIC DNA]</scope>
    <source>
        <strain evidence="2 3">FSL R5-0378</strain>
    </source>
</reference>
<dbReference type="Gene3D" id="2.60.120.260">
    <property type="entry name" value="Galactose-binding domain-like"/>
    <property type="match status" value="1"/>
</dbReference>
<dbReference type="EMBL" id="MRTP01000003">
    <property type="protein sequence ID" value="OMF54684.1"/>
    <property type="molecule type" value="Genomic_DNA"/>
</dbReference>
<dbReference type="CDD" id="cd00229">
    <property type="entry name" value="SGNH_hydrolase"/>
    <property type="match status" value="1"/>
</dbReference>
<feature type="domain" description="SGNH hydrolase-type esterase" evidence="1">
    <location>
        <begin position="126"/>
        <end position="322"/>
    </location>
</feature>
<dbReference type="RefSeq" id="WP_076170584.1">
    <property type="nucleotide sequence ID" value="NZ_MRTP01000003.1"/>
</dbReference>
<evidence type="ECO:0000313" key="3">
    <source>
        <dbReference type="Proteomes" id="UP000187172"/>
    </source>
</evidence>
<name>A0A1R1ES60_9BACL</name>
<dbReference type="InterPro" id="IPR036514">
    <property type="entry name" value="SGNH_hydro_sf"/>
</dbReference>